<comment type="caution">
    <text evidence="2">The sequence shown here is derived from an EMBL/GenBank/DDBJ whole genome shotgun (WGS) entry which is preliminary data.</text>
</comment>
<evidence type="ECO:0000256" key="1">
    <source>
        <dbReference type="SAM" id="Phobius"/>
    </source>
</evidence>
<feature type="transmembrane region" description="Helical" evidence="1">
    <location>
        <begin position="6"/>
        <end position="26"/>
    </location>
</feature>
<dbReference type="EMBL" id="BKCJ010578724">
    <property type="protein sequence ID" value="GFB22117.1"/>
    <property type="molecule type" value="Genomic_DNA"/>
</dbReference>
<reference evidence="2" key="1">
    <citation type="journal article" date="2019" name="Sci. Rep.">
        <title>Draft genome of Tanacetum cinerariifolium, the natural source of mosquito coil.</title>
        <authorList>
            <person name="Yamashiro T."/>
            <person name="Shiraishi A."/>
            <person name="Satake H."/>
            <person name="Nakayama K."/>
        </authorList>
    </citation>
    <scope>NUCLEOTIDE SEQUENCE</scope>
</reference>
<organism evidence="2">
    <name type="scientific">Tanacetum cinerariifolium</name>
    <name type="common">Dalmatian daisy</name>
    <name type="synonym">Chrysanthemum cinerariifolium</name>
    <dbReference type="NCBI Taxonomy" id="118510"/>
    <lineage>
        <taxon>Eukaryota</taxon>
        <taxon>Viridiplantae</taxon>
        <taxon>Streptophyta</taxon>
        <taxon>Embryophyta</taxon>
        <taxon>Tracheophyta</taxon>
        <taxon>Spermatophyta</taxon>
        <taxon>Magnoliopsida</taxon>
        <taxon>eudicotyledons</taxon>
        <taxon>Gunneridae</taxon>
        <taxon>Pentapetalae</taxon>
        <taxon>asterids</taxon>
        <taxon>campanulids</taxon>
        <taxon>Asterales</taxon>
        <taxon>Asteraceae</taxon>
        <taxon>Asteroideae</taxon>
        <taxon>Anthemideae</taxon>
        <taxon>Anthemidinae</taxon>
        <taxon>Tanacetum</taxon>
    </lineage>
</organism>
<keyword evidence="1" id="KW-1133">Transmembrane helix</keyword>
<accession>A0A699L1U1</accession>
<proteinExistence type="predicted"/>
<gene>
    <name evidence="2" type="ORF">Tci_694088</name>
</gene>
<keyword evidence="1" id="KW-0472">Membrane</keyword>
<feature type="non-terminal residue" evidence="2">
    <location>
        <position position="49"/>
    </location>
</feature>
<protein>
    <submittedName>
        <fullName evidence="2">Uncharacterized protein</fullName>
    </submittedName>
</protein>
<keyword evidence="1" id="KW-0812">Transmembrane</keyword>
<evidence type="ECO:0000313" key="2">
    <source>
        <dbReference type="EMBL" id="GFB22117.1"/>
    </source>
</evidence>
<name>A0A699L1U1_TANCI</name>
<dbReference type="AlphaFoldDB" id="A0A699L1U1"/>
<sequence>MGVEDFATWVWGTGFTWGVGGVVWYYSDWVRCTVGFCREDGGIGKLGEK</sequence>